<name>A0A6A3GR93_9STRA</name>
<dbReference type="AlphaFoldDB" id="A0A6A3GR93"/>
<dbReference type="PANTHER" id="PTHR47169">
    <property type="entry name" value="OS01G0541250 PROTEIN"/>
    <property type="match status" value="1"/>
</dbReference>
<dbReference type="OrthoDB" id="125932at2759"/>
<reference evidence="1 2" key="1">
    <citation type="submission" date="2018-09" db="EMBL/GenBank/DDBJ databases">
        <title>Genomic investigation of the strawberry pathogen Phytophthora fragariae indicates pathogenicity is determined by transcriptional variation in three key races.</title>
        <authorList>
            <person name="Adams T.M."/>
            <person name="Armitage A.D."/>
            <person name="Sobczyk M.K."/>
            <person name="Bates H.J."/>
            <person name="Dunwell J.M."/>
            <person name="Nellist C.F."/>
            <person name="Harrison R.J."/>
        </authorList>
    </citation>
    <scope>NUCLEOTIDE SEQUENCE [LARGE SCALE GENOMIC DNA]</scope>
    <source>
        <strain evidence="1 2">SCRP324</strain>
    </source>
</reference>
<evidence type="ECO:0000313" key="2">
    <source>
        <dbReference type="Proteomes" id="UP000435112"/>
    </source>
</evidence>
<accession>A0A6A3GR93</accession>
<dbReference type="Proteomes" id="UP000435112">
    <property type="component" value="Unassembled WGS sequence"/>
</dbReference>
<dbReference type="Gene3D" id="3.30.420.10">
    <property type="entry name" value="Ribonuclease H-like superfamily/Ribonuclease H"/>
    <property type="match status" value="1"/>
</dbReference>
<sequence length="188" mass="21824">MGLRKPRFVDMYDVVHIDEKWFNMYKGSTHYYMSPTENLPHHTCANKKYIGKEYAKMLVEKVFPAIRAKWPGSKRRRIRAQHDNASPHGAVTKASVQQRSKEEGWDIRMEFQPAKSPDMNVLDLSVFNAIQSVQYRQPTHEVDALIGVVMASFELLPSRTLDKCFLTLQKVMECIIKHAGDNDFRLPR</sequence>
<organism evidence="1 2">
    <name type="scientific">Phytophthora rubi</name>
    <dbReference type="NCBI Taxonomy" id="129364"/>
    <lineage>
        <taxon>Eukaryota</taxon>
        <taxon>Sar</taxon>
        <taxon>Stramenopiles</taxon>
        <taxon>Oomycota</taxon>
        <taxon>Peronosporomycetes</taxon>
        <taxon>Peronosporales</taxon>
        <taxon>Peronosporaceae</taxon>
        <taxon>Phytophthora</taxon>
    </lineage>
</organism>
<proteinExistence type="predicted"/>
<dbReference type="PANTHER" id="PTHR47169:SF2">
    <property type="entry name" value="OS01G0541250 PROTEIN"/>
    <property type="match status" value="1"/>
</dbReference>
<feature type="non-terminal residue" evidence="1">
    <location>
        <position position="188"/>
    </location>
</feature>
<evidence type="ECO:0008006" key="3">
    <source>
        <dbReference type="Google" id="ProtNLM"/>
    </source>
</evidence>
<dbReference type="EMBL" id="QXFU01008270">
    <property type="protein sequence ID" value="KAE8956808.1"/>
    <property type="molecule type" value="Genomic_DNA"/>
</dbReference>
<dbReference type="InterPro" id="IPR036397">
    <property type="entry name" value="RNaseH_sf"/>
</dbReference>
<evidence type="ECO:0000313" key="1">
    <source>
        <dbReference type="EMBL" id="KAE8956808.1"/>
    </source>
</evidence>
<dbReference type="GO" id="GO:0003676">
    <property type="term" value="F:nucleic acid binding"/>
    <property type="evidence" value="ECO:0007669"/>
    <property type="project" value="InterPro"/>
</dbReference>
<comment type="caution">
    <text evidence="1">The sequence shown here is derived from an EMBL/GenBank/DDBJ whole genome shotgun (WGS) entry which is preliminary data.</text>
</comment>
<gene>
    <name evidence="1" type="ORF">PR002_g31360</name>
</gene>
<protein>
    <recommendedName>
        <fullName evidence="3">Tc1-like transposase DDE domain-containing protein</fullName>
    </recommendedName>
</protein>